<keyword evidence="1" id="KW-1133">Transmembrane helix</keyword>
<feature type="transmembrane region" description="Helical" evidence="1">
    <location>
        <begin position="139"/>
        <end position="163"/>
    </location>
</feature>
<accession>B0EQB8</accession>
<evidence type="ECO:0000313" key="2">
    <source>
        <dbReference type="EMBL" id="EDR23273.1"/>
    </source>
</evidence>
<dbReference type="Proteomes" id="UP000008076">
    <property type="component" value="Unassembled WGS sequence"/>
</dbReference>
<feature type="transmembrane region" description="Helical" evidence="1">
    <location>
        <begin position="55"/>
        <end position="73"/>
    </location>
</feature>
<feature type="transmembrane region" description="Helical" evidence="1">
    <location>
        <begin position="12"/>
        <end position="43"/>
    </location>
</feature>
<feature type="transmembrane region" description="Helical" evidence="1">
    <location>
        <begin position="79"/>
        <end position="103"/>
    </location>
</feature>
<dbReference type="EMBL" id="DS550368">
    <property type="protein sequence ID" value="EDR23273.1"/>
    <property type="molecule type" value="Genomic_DNA"/>
</dbReference>
<dbReference type="KEGG" id="edi:EDI_243130"/>
<feature type="transmembrane region" description="Helical" evidence="1">
    <location>
        <begin position="110"/>
        <end position="133"/>
    </location>
</feature>
<gene>
    <name evidence="2" type="ORF">EDI_243130</name>
</gene>
<evidence type="ECO:0000256" key="1">
    <source>
        <dbReference type="SAM" id="Phobius"/>
    </source>
</evidence>
<dbReference type="PROSITE" id="PS51257">
    <property type="entry name" value="PROKAR_LIPOPROTEIN"/>
    <property type="match status" value="1"/>
</dbReference>
<proteinExistence type="predicted"/>
<reference evidence="3" key="1">
    <citation type="submission" date="2007-12" db="EMBL/GenBank/DDBJ databases">
        <title>Annotation of Entamoeba dispar SAW760.</title>
        <authorList>
            <person name="Lorenzi H."/>
            <person name="Inman J."/>
            <person name="Schobel S."/>
            <person name="Amedeo P."/>
            <person name="Caler E."/>
        </authorList>
    </citation>
    <scope>NUCLEOTIDE SEQUENCE [LARGE SCALE GENOMIC DNA]</scope>
    <source>
        <strain evidence="3">ATCC PRA-260 / SAW760</strain>
    </source>
</reference>
<dbReference type="RefSeq" id="XP_001740312.1">
    <property type="nucleotide sequence ID" value="XM_001740260.1"/>
</dbReference>
<protein>
    <submittedName>
        <fullName evidence="2">Uncharacterized protein</fullName>
    </submittedName>
</protein>
<organism evidence="3">
    <name type="scientific">Entamoeba dispar (strain ATCC PRA-260 / SAW760)</name>
    <dbReference type="NCBI Taxonomy" id="370354"/>
    <lineage>
        <taxon>Eukaryota</taxon>
        <taxon>Amoebozoa</taxon>
        <taxon>Evosea</taxon>
        <taxon>Archamoebae</taxon>
        <taxon>Mastigamoebida</taxon>
        <taxon>Entamoebidae</taxon>
        <taxon>Entamoeba</taxon>
    </lineage>
</organism>
<keyword evidence="1" id="KW-0812">Transmembrane</keyword>
<name>B0EQB8_ENTDS</name>
<evidence type="ECO:0000313" key="3">
    <source>
        <dbReference type="Proteomes" id="UP000008076"/>
    </source>
</evidence>
<keyword evidence="3" id="KW-1185">Reference proteome</keyword>
<dbReference type="GeneID" id="5885482"/>
<sequence length="185" mass="22300">MKDTEIMIISSFHVLLLLFFFASSYASFFLSSCCFFLSLFWVFSFFNLRCQCLDLWFCHFSFLDFFFFLSFQTHPRYCYVLVIEFGSLDYFLSEFLSFLNFCFHFRTFFFLGYSGCYFVFSSFFLLNSLQLLLDFLHSLFHYVVIYMFYLGLLVLILLLLLFLQSHKFLPLNVFLSIVHSFNIII</sequence>
<keyword evidence="1" id="KW-0472">Membrane</keyword>
<dbReference type="AlphaFoldDB" id="B0EQB8"/>
<dbReference type="VEuPathDB" id="AmoebaDB:EDI_243130"/>